<dbReference type="InterPro" id="IPR027417">
    <property type="entry name" value="P-loop_NTPase"/>
</dbReference>
<accession>A0A926HQQ7</accession>
<name>A0A926HQQ7_9FIRM</name>
<evidence type="ECO:0000313" key="1">
    <source>
        <dbReference type="EMBL" id="MBC8532473.1"/>
    </source>
</evidence>
<gene>
    <name evidence="1" type="ORF">IAG03_00355</name>
</gene>
<evidence type="ECO:0000313" key="2">
    <source>
        <dbReference type="Proteomes" id="UP000651482"/>
    </source>
</evidence>
<keyword evidence="2" id="KW-1185">Reference proteome</keyword>
<dbReference type="Pfam" id="PF13189">
    <property type="entry name" value="Cytidylate_kin2"/>
    <property type="match status" value="1"/>
</dbReference>
<keyword evidence="1" id="KW-0418">Kinase</keyword>
<dbReference type="Gene3D" id="3.40.50.300">
    <property type="entry name" value="P-loop containing nucleotide triphosphate hydrolases"/>
    <property type="match status" value="1"/>
</dbReference>
<sequence>MADQLILAVGREFGSGGHEIANLLAERFGLIVYERNMLDHIAQEYGMNAELLKKYDEVPKRWGIYRTVNGFNNAPEDGIARIQFRYLREKAEAGESFVVVGRCAEEIFRENPAMISIFVRADLDFKLQRTMAKTDISEEEAMELIIRKDKFRKNYHDQYCKEKWGRAKNYDLVINSAKLGVAKTADLLEQYIRARMEARA</sequence>
<reference evidence="1" key="1">
    <citation type="submission" date="2020-08" db="EMBL/GenBank/DDBJ databases">
        <title>Genome public.</title>
        <authorList>
            <person name="Liu C."/>
            <person name="Sun Q."/>
        </authorList>
    </citation>
    <scope>NUCLEOTIDE SEQUENCE</scope>
    <source>
        <strain evidence="1">NSJ-40</strain>
    </source>
</reference>
<dbReference type="AlphaFoldDB" id="A0A926HQQ7"/>
<protein>
    <submittedName>
        <fullName evidence="1">Cytidylate kinase-like family protein</fullName>
    </submittedName>
</protein>
<dbReference type="RefSeq" id="WP_249317660.1">
    <property type="nucleotide sequence ID" value="NZ_JACRSN010000001.1"/>
</dbReference>
<dbReference type="EMBL" id="JACRSN010000001">
    <property type="protein sequence ID" value="MBC8532473.1"/>
    <property type="molecule type" value="Genomic_DNA"/>
</dbReference>
<keyword evidence="1" id="KW-0808">Transferase</keyword>
<dbReference type="SUPFAM" id="SSF52540">
    <property type="entry name" value="P-loop containing nucleoside triphosphate hydrolases"/>
    <property type="match status" value="1"/>
</dbReference>
<dbReference type="Proteomes" id="UP000651482">
    <property type="component" value="Unassembled WGS sequence"/>
</dbReference>
<proteinExistence type="predicted"/>
<organism evidence="1 2">
    <name type="scientific">Yeguia hominis</name>
    <dbReference type="NCBI Taxonomy" id="2763662"/>
    <lineage>
        <taxon>Bacteria</taxon>
        <taxon>Bacillati</taxon>
        <taxon>Bacillota</taxon>
        <taxon>Clostridia</taxon>
        <taxon>Eubacteriales</taxon>
        <taxon>Yeguiaceae</taxon>
        <taxon>Yeguia</taxon>
    </lineage>
</organism>
<comment type="caution">
    <text evidence="1">The sequence shown here is derived from an EMBL/GenBank/DDBJ whole genome shotgun (WGS) entry which is preliminary data.</text>
</comment>
<dbReference type="GO" id="GO:0016301">
    <property type="term" value="F:kinase activity"/>
    <property type="evidence" value="ECO:0007669"/>
    <property type="project" value="UniProtKB-KW"/>
</dbReference>